<evidence type="ECO:0000313" key="8">
    <source>
        <dbReference type="Proteomes" id="UP000321291"/>
    </source>
</evidence>
<sequence length="344" mass="38089">METSKQNAHGQGNRSQARRATKRARKFNFWFLSIAAVIIAISLVLYYLPIIRTRDTKLSAKLPQVTPEVIARGAYLANHVTICMDCHGERDWTRYSGPPVKGTAGTGGEVFNQQMGFPGVFYAKNITPGHLANWTDDQVLRAFTTGVKPDGEVLFPVMPYPYYRHLDPTDAAAIIAYIRTLKPSAKQSPPRSIDFPMNLLLRLIPQPADFKPMPPKTDRVAYGGYLTTIAGCAECHTPATHGRIDQARLFAGGRLFKMPSGDLYSSNITPDSTTGIGQWTEHNFVAKFKFYADTANLGQMRPGDQNTIMPWSMYSGMDSTDLAAIYAYLRSLPAKKSTTLLAGR</sequence>
<keyword evidence="1 4" id="KW-0349">Heme</keyword>
<feature type="transmembrane region" description="Helical" evidence="5">
    <location>
        <begin position="27"/>
        <end position="48"/>
    </location>
</feature>
<evidence type="ECO:0000256" key="5">
    <source>
        <dbReference type="SAM" id="Phobius"/>
    </source>
</evidence>
<keyword evidence="3 4" id="KW-0408">Iron</keyword>
<proteinExistence type="predicted"/>
<evidence type="ECO:0000256" key="3">
    <source>
        <dbReference type="ARBA" id="ARBA00023004"/>
    </source>
</evidence>
<organism evidence="7 8">
    <name type="scientific">Arachidicoccus ginsenosidivorans</name>
    <dbReference type="NCBI Taxonomy" id="496057"/>
    <lineage>
        <taxon>Bacteria</taxon>
        <taxon>Pseudomonadati</taxon>
        <taxon>Bacteroidota</taxon>
        <taxon>Chitinophagia</taxon>
        <taxon>Chitinophagales</taxon>
        <taxon>Chitinophagaceae</taxon>
        <taxon>Arachidicoccus</taxon>
    </lineage>
</organism>
<dbReference type="GO" id="GO:0009055">
    <property type="term" value="F:electron transfer activity"/>
    <property type="evidence" value="ECO:0007669"/>
    <property type="project" value="InterPro"/>
</dbReference>
<dbReference type="OrthoDB" id="9809720at2"/>
<dbReference type="InterPro" id="IPR051459">
    <property type="entry name" value="Cytochrome_c-type_DH"/>
</dbReference>
<keyword evidence="5" id="KW-0812">Transmembrane</keyword>
<reference evidence="7 8" key="1">
    <citation type="journal article" date="2017" name="Int. J. Syst. Evol. Microbiol.">
        <title>Arachidicoccus ginsenosidivorans sp. nov., with ginsenoside-converting activity isolated from ginseng cultivating soil.</title>
        <authorList>
            <person name="Siddiqi M.Z."/>
            <person name="Aslam Z."/>
            <person name="Im W.T."/>
        </authorList>
    </citation>
    <scope>NUCLEOTIDE SEQUENCE [LARGE SCALE GENOMIC DNA]</scope>
    <source>
        <strain evidence="7 8">Gsoil 809</strain>
    </source>
</reference>
<keyword evidence="5" id="KW-0472">Membrane</keyword>
<dbReference type="PROSITE" id="PS51007">
    <property type="entry name" value="CYTC"/>
    <property type="match status" value="1"/>
</dbReference>
<protein>
    <submittedName>
        <fullName evidence="7">Cytochrome c</fullName>
    </submittedName>
</protein>
<feature type="domain" description="Cytochrome c" evidence="6">
    <location>
        <begin position="68"/>
        <end position="182"/>
    </location>
</feature>
<dbReference type="InterPro" id="IPR009056">
    <property type="entry name" value="Cyt_c-like_dom"/>
</dbReference>
<dbReference type="GO" id="GO:0046872">
    <property type="term" value="F:metal ion binding"/>
    <property type="evidence" value="ECO:0007669"/>
    <property type="project" value="UniProtKB-KW"/>
</dbReference>
<dbReference type="GO" id="GO:0020037">
    <property type="term" value="F:heme binding"/>
    <property type="evidence" value="ECO:0007669"/>
    <property type="project" value="InterPro"/>
</dbReference>
<gene>
    <name evidence="7" type="ORF">FSB73_12820</name>
</gene>
<name>A0A5B8VLL8_9BACT</name>
<dbReference type="SUPFAM" id="SSF46626">
    <property type="entry name" value="Cytochrome c"/>
    <property type="match status" value="2"/>
</dbReference>
<dbReference type="KEGG" id="agi:FSB73_12820"/>
<dbReference type="PANTHER" id="PTHR35008:SF4">
    <property type="entry name" value="BLL4482 PROTEIN"/>
    <property type="match status" value="1"/>
</dbReference>
<evidence type="ECO:0000313" key="7">
    <source>
        <dbReference type="EMBL" id="QEC72427.1"/>
    </source>
</evidence>
<accession>A0A5B8VLL8</accession>
<dbReference type="Pfam" id="PF00034">
    <property type="entry name" value="Cytochrom_C"/>
    <property type="match status" value="1"/>
</dbReference>
<keyword evidence="2 4" id="KW-0479">Metal-binding</keyword>
<dbReference type="Proteomes" id="UP000321291">
    <property type="component" value="Chromosome"/>
</dbReference>
<keyword evidence="8" id="KW-1185">Reference proteome</keyword>
<dbReference type="PANTHER" id="PTHR35008">
    <property type="entry name" value="BLL4482 PROTEIN-RELATED"/>
    <property type="match status" value="1"/>
</dbReference>
<evidence type="ECO:0000256" key="2">
    <source>
        <dbReference type="ARBA" id="ARBA00022723"/>
    </source>
</evidence>
<dbReference type="EMBL" id="CP042434">
    <property type="protein sequence ID" value="QEC72427.1"/>
    <property type="molecule type" value="Genomic_DNA"/>
</dbReference>
<dbReference type="AlphaFoldDB" id="A0A5B8VLL8"/>
<evidence type="ECO:0000259" key="6">
    <source>
        <dbReference type="PROSITE" id="PS51007"/>
    </source>
</evidence>
<dbReference type="InterPro" id="IPR036909">
    <property type="entry name" value="Cyt_c-like_dom_sf"/>
</dbReference>
<dbReference type="Gene3D" id="1.10.760.10">
    <property type="entry name" value="Cytochrome c-like domain"/>
    <property type="match status" value="2"/>
</dbReference>
<evidence type="ECO:0000256" key="1">
    <source>
        <dbReference type="ARBA" id="ARBA00022617"/>
    </source>
</evidence>
<keyword evidence="5" id="KW-1133">Transmembrane helix</keyword>
<dbReference type="RefSeq" id="WP_146782793.1">
    <property type="nucleotide sequence ID" value="NZ_CP042434.1"/>
</dbReference>
<evidence type="ECO:0000256" key="4">
    <source>
        <dbReference type="PROSITE-ProRule" id="PRU00433"/>
    </source>
</evidence>